<reference evidence="1" key="1">
    <citation type="submission" date="2014-12" db="EMBL/GenBank/DDBJ databases">
        <title>Insight into the proteome of Arion vulgaris.</title>
        <authorList>
            <person name="Aradska J."/>
            <person name="Bulat T."/>
            <person name="Smidak R."/>
            <person name="Sarate P."/>
            <person name="Gangsoo J."/>
            <person name="Sialana F."/>
            <person name="Bilban M."/>
            <person name="Lubec G."/>
        </authorList>
    </citation>
    <scope>NUCLEOTIDE SEQUENCE</scope>
    <source>
        <tissue evidence="1">Skin</tissue>
    </source>
</reference>
<gene>
    <name evidence="1" type="primary">ORF32501</name>
</gene>
<dbReference type="EMBL" id="HACG01011403">
    <property type="protein sequence ID" value="CEK58268.1"/>
    <property type="molecule type" value="Transcribed_RNA"/>
</dbReference>
<sequence length="90" mass="10189">SAAFGPQEAKASEFYNFTIKVQLIPVTIHLHEECFFLQNVAFITTRQKTCVLETSQVSSNIIFKVSLMFCCHHHLSHSVPCLSETMPTML</sequence>
<organism evidence="1">
    <name type="scientific">Arion vulgaris</name>
    <dbReference type="NCBI Taxonomy" id="1028688"/>
    <lineage>
        <taxon>Eukaryota</taxon>
        <taxon>Metazoa</taxon>
        <taxon>Spiralia</taxon>
        <taxon>Lophotrochozoa</taxon>
        <taxon>Mollusca</taxon>
        <taxon>Gastropoda</taxon>
        <taxon>Heterobranchia</taxon>
        <taxon>Euthyneura</taxon>
        <taxon>Panpulmonata</taxon>
        <taxon>Eupulmonata</taxon>
        <taxon>Stylommatophora</taxon>
        <taxon>Helicina</taxon>
        <taxon>Arionoidea</taxon>
        <taxon>Arionidae</taxon>
        <taxon>Arion</taxon>
    </lineage>
</organism>
<evidence type="ECO:0000313" key="1">
    <source>
        <dbReference type="EMBL" id="CEK58268.1"/>
    </source>
</evidence>
<feature type="non-terminal residue" evidence="1">
    <location>
        <position position="1"/>
    </location>
</feature>
<proteinExistence type="predicted"/>
<protein>
    <submittedName>
        <fullName evidence="1">Uncharacterized protein</fullName>
    </submittedName>
</protein>
<accession>A0A0B6YPU5</accession>
<dbReference type="AlphaFoldDB" id="A0A0B6YPU5"/>
<name>A0A0B6YPU5_9EUPU</name>